<reference evidence="1" key="1">
    <citation type="submission" date="2022-03" db="EMBL/GenBank/DDBJ databases">
        <authorList>
            <person name="Martin C."/>
        </authorList>
    </citation>
    <scope>NUCLEOTIDE SEQUENCE</scope>
</reference>
<evidence type="ECO:0000313" key="1">
    <source>
        <dbReference type="EMBL" id="CAH1773762.1"/>
    </source>
</evidence>
<evidence type="ECO:0000313" key="2">
    <source>
        <dbReference type="Proteomes" id="UP000749559"/>
    </source>
</evidence>
<keyword evidence="2" id="KW-1185">Reference proteome</keyword>
<organism evidence="1 2">
    <name type="scientific">Owenia fusiformis</name>
    <name type="common">Polychaete worm</name>
    <dbReference type="NCBI Taxonomy" id="6347"/>
    <lineage>
        <taxon>Eukaryota</taxon>
        <taxon>Metazoa</taxon>
        <taxon>Spiralia</taxon>
        <taxon>Lophotrochozoa</taxon>
        <taxon>Annelida</taxon>
        <taxon>Polychaeta</taxon>
        <taxon>Sedentaria</taxon>
        <taxon>Canalipalpata</taxon>
        <taxon>Sabellida</taxon>
        <taxon>Oweniida</taxon>
        <taxon>Oweniidae</taxon>
        <taxon>Owenia</taxon>
    </lineage>
</organism>
<feature type="non-terminal residue" evidence="1">
    <location>
        <position position="1"/>
    </location>
</feature>
<dbReference type="Proteomes" id="UP000749559">
    <property type="component" value="Unassembled WGS sequence"/>
</dbReference>
<sequence>VLGGGFIILILIKYVGKDFGLQTKEHMIVTYSSLIMYSILMGVSLVLLSGVFLTPDGWAIFLIMFYIMRTPLNAYCIMCVWSQYCELKAGRGTFLYHQKRKRHNRNMVRQIQPISQPDSSQHTSLPTVSAYCEATRVSYNEHGEVILAPPPYKLDPPSYSQINLNNGVNDDSTDRHKDNTPLVTSSNVMSNTVSIAMSFTSLNLMSTTPSNM</sequence>
<accession>A0A8J1XZY0</accession>
<proteinExistence type="predicted"/>
<dbReference type="EMBL" id="CAIIXF020000001">
    <property type="protein sequence ID" value="CAH1773762.1"/>
    <property type="molecule type" value="Genomic_DNA"/>
</dbReference>
<dbReference type="AlphaFoldDB" id="A0A8J1XZY0"/>
<name>A0A8J1XZY0_OWEFU</name>
<comment type="caution">
    <text evidence="1">The sequence shown here is derived from an EMBL/GenBank/DDBJ whole genome shotgun (WGS) entry which is preliminary data.</text>
</comment>
<dbReference type="OrthoDB" id="10067585at2759"/>
<gene>
    <name evidence="1" type="ORF">OFUS_LOCUS1312</name>
</gene>
<protein>
    <submittedName>
        <fullName evidence="1">Uncharacterized protein</fullName>
    </submittedName>
</protein>